<sequence length="270" mass="28300">MTEPVTTLPVTIPGGVVPSGDDLVWVFLDGHLLMEGQDYTRAADGQSIAFTAPIQPSPVGAPAREVAIQTQKQTVVGSGEQPADILLDTIRSIGQPNGLATLDNTGKLVQMPTAADVGARPNTWMPTAADVGAIPLIAEGQWEPTVVDMIAGTDGNTYSRRSGNYIVIGKLCFCRFDILISTRTTNSEWSASNAVVGIRGLPIIPHLSTGATDSAYSMTTLVSPKTGAEKKLYSTGLGYSSIIFNGTAALWCKDTGDGLYLKGAVAYPIA</sequence>
<name>A0A1C6FQN3_9FIRM</name>
<reference evidence="1" key="1">
    <citation type="submission" date="2015-09" db="EMBL/GenBank/DDBJ databases">
        <authorList>
            <consortium name="Pathogen Informatics"/>
        </authorList>
    </citation>
    <scope>NUCLEOTIDE SEQUENCE</scope>
    <source>
        <strain evidence="1">2789STDY5834896</strain>
    </source>
</reference>
<evidence type="ECO:0000313" key="1">
    <source>
        <dbReference type="EMBL" id="SCJ35393.1"/>
    </source>
</evidence>
<accession>A0A1C6FQN3</accession>
<dbReference type="AlphaFoldDB" id="A0A1C6FQN3"/>
<dbReference type="EMBL" id="FMHG01000001">
    <property type="protein sequence ID" value="SCJ35393.1"/>
    <property type="molecule type" value="Genomic_DNA"/>
</dbReference>
<organism evidence="1">
    <name type="scientific">uncultured Anaerotruncus sp</name>
    <dbReference type="NCBI Taxonomy" id="905011"/>
    <lineage>
        <taxon>Bacteria</taxon>
        <taxon>Bacillati</taxon>
        <taxon>Bacillota</taxon>
        <taxon>Clostridia</taxon>
        <taxon>Eubacteriales</taxon>
        <taxon>Oscillospiraceae</taxon>
        <taxon>Anaerotruncus</taxon>
        <taxon>environmental samples</taxon>
    </lineage>
</organism>
<gene>
    <name evidence="1" type="ORF">SAMEA3545359_00077</name>
</gene>
<protein>
    <submittedName>
        <fullName evidence="1">Uncharacterized protein</fullName>
    </submittedName>
</protein>
<proteinExistence type="predicted"/>